<dbReference type="Proteomes" id="UP000248311">
    <property type="component" value="Unassembled WGS sequence"/>
</dbReference>
<accession>A0A318SSZ4</accession>
<keyword evidence="3" id="KW-1185">Reference proteome</keyword>
<name>A0A318SSZ4_9RHOB</name>
<evidence type="ECO:0000313" key="3">
    <source>
        <dbReference type="Proteomes" id="UP000248311"/>
    </source>
</evidence>
<evidence type="ECO:0000256" key="1">
    <source>
        <dbReference type="SAM" id="MobiDB-lite"/>
    </source>
</evidence>
<feature type="compositionally biased region" description="Basic and acidic residues" evidence="1">
    <location>
        <begin position="37"/>
        <end position="58"/>
    </location>
</feature>
<proteinExistence type="predicted"/>
<evidence type="ECO:0000313" key="2">
    <source>
        <dbReference type="EMBL" id="PYE81247.1"/>
    </source>
</evidence>
<sequence length="97" mass="10993">MGLRTIAILGAAFGFGAALVARTQPRRHRPLSQYQPEGHRDDFDADMRLDRGDSAGARREVRWSTIKPGLGTEALDLEAMARVNRRNARLHQLNERW</sequence>
<organism evidence="2 3">
    <name type="scientific">Pseudoroseicyclus aestuarii</name>
    <dbReference type="NCBI Taxonomy" id="1795041"/>
    <lineage>
        <taxon>Bacteria</taxon>
        <taxon>Pseudomonadati</taxon>
        <taxon>Pseudomonadota</taxon>
        <taxon>Alphaproteobacteria</taxon>
        <taxon>Rhodobacterales</taxon>
        <taxon>Paracoccaceae</taxon>
        <taxon>Pseudoroseicyclus</taxon>
    </lineage>
</organism>
<gene>
    <name evidence="2" type="ORF">DFP88_10737</name>
</gene>
<reference evidence="2 3" key="1">
    <citation type="submission" date="2018-06" db="EMBL/GenBank/DDBJ databases">
        <title>Genomic Encyclopedia of Type Strains, Phase III (KMG-III): the genomes of soil and plant-associated and newly described type strains.</title>
        <authorList>
            <person name="Whitman W."/>
        </authorList>
    </citation>
    <scope>NUCLEOTIDE SEQUENCE [LARGE SCALE GENOMIC DNA]</scope>
    <source>
        <strain evidence="2 3">CECT 9025</strain>
    </source>
</reference>
<feature type="region of interest" description="Disordered" evidence="1">
    <location>
        <begin position="25"/>
        <end position="58"/>
    </location>
</feature>
<dbReference type="AlphaFoldDB" id="A0A318SSZ4"/>
<comment type="caution">
    <text evidence="2">The sequence shown here is derived from an EMBL/GenBank/DDBJ whole genome shotgun (WGS) entry which is preliminary data.</text>
</comment>
<dbReference type="RefSeq" id="WP_110815475.1">
    <property type="nucleotide sequence ID" value="NZ_QJTE01000007.1"/>
</dbReference>
<dbReference type="EMBL" id="QJTE01000007">
    <property type="protein sequence ID" value="PYE81247.1"/>
    <property type="molecule type" value="Genomic_DNA"/>
</dbReference>
<protein>
    <submittedName>
        <fullName evidence="2">Uncharacterized protein</fullName>
    </submittedName>
</protein>